<reference evidence="7 8" key="1">
    <citation type="submission" date="2006-03" db="EMBL/GenBank/DDBJ databases">
        <authorList>
            <person name="Pinhassi J."/>
            <person name="Pedros-Alio C."/>
            <person name="Ferriera S."/>
            <person name="Johnson J."/>
            <person name="Kravitz S."/>
            <person name="Halpern A."/>
            <person name="Remington K."/>
            <person name="Beeson K."/>
            <person name="Tran B."/>
            <person name="Rogers Y.-H."/>
            <person name="Friedman R."/>
            <person name="Venter J.C."/>
        </authorList>
    </citation>
    <scope>NUCLEOTIDE SEQUENCE [LARGE SCALE GENOMIC DNA]</scope>
    <source>
        <strain evidence="7 8">RED65</strain>
    </source>
</reference>
<dbReference type="InterPro" id="IPR044203">
    <property type="entry name" value="GlbO/GLB3-like"/>
</dbReference>
<keyword evidence="5" id="KW-0408">Iron</keyword>
<keyword evidence="8" id="KW-1185">Reference proteome</keyword>
<dbReference type="GO" id="GO:0046872">
    <property type="term" value="F:metal ion binding"/>
    <property type="evidence" value="ECO:0007669"/>
    <property type="project" value="UniProtKB-KW"/>
</dbReference>
<evidence type="ECO:0000256" key="2">
    <source>
        <dbReference type="ARBA" id="ARBA00022448"/>
    </source>
</evidence>
<dbReference type="GO" id="GO:0005344">
    <property type="term" value="F:oxygen carrier activity"/>
    <property type="evidence" value="ECO:0007669"/>
    <property type="project" value="InterPro"/>
</dbReference>
<dbReference type="InterPro" id="IPR012292">
    <property type="entry name" value="Globin/Proto"/>
</dbReference>
<sequence>MTLPKAQYGQGDATYQAAGKFEGILKLVVAFYGYMDTLPEAQHIRAMHPKDLELSIDKLACFLSGWMGGPRLYREKYGVIAIPSAHSHLNIGSAERDAWLMCMEKALADQDYSTDLQGYLLKQLAVPAERCRNLD</sequence>
<comment type="similarity">
    <text evidence="6">Belongs to the truncated hemoglobin family. Group II subfamily.</text>
</comment>
<protein>
    <recommendedName>
        <fullName evidence="9">Globin</fullName>
    </recommendedName>
</protein>
<dbReference type="PROSITE" id="PS01213">
    <property type="entry name" value="GLOBIN_FAM_2"/>
    <property type="match status" value="1"/>
</dbReference>
<dbReference type="SUPFAM" id="SSF46458">
    <property type="entry name" value="Globin-like"/>
    <property type="match status" value="1"/>
</dbReference>
<dbReference type="PANTHER" id="PTHR47366:SF1">
    <property type="entry name" value="TWO-ON-TWO HEMOGLOBIN-3"/>
    <property type="match status" value="1"/>
</dbReference>
<dbReference type="InterPro" id="IPR019795">
    <property type="entry name" value="Globin_bac-like_CS"/>
</dbReference>
<evidence type="ECO:0000313" key="8">
    <source>
        <dbReference type="Proteomes" id="UP000004263"/>
    </source>
</evidence>
<dbReference type="EMBL" id="AAQH01000014">
    <property type="protein sequence ID" value="EAT11681.1"/>
    <property type="molecule type" value="Genomic_DNA"/>
</dbReference>
<dbReference type="AlphaFoldDB" id="Q1N0I3"/>
<comment type="caution">
    <text evidence="7">The sequence shown here is derived from an EMBL/GenBank/DDBJ whole genome shotgun (WGS) entry which is preliminary data.</text>
</comment>
<organism evidence="7 8">
    <name type="scientific">Bermanella marisrubri</name>
    <dbReference type="NCBI Taxonomy" id="207949"/>
    <lineage>
        <taxon>Bacteria</taxon>
        <taxon>Pseudomonadati</taxon>
        <taxon>Pseudomonadota</taxon>
        <taxon>Gammaproteobacteria</taxon>
        <taxon>Oceanospirillales</taxon>
        <taxon>Oceanospirillaceae</taxon>
        <taxon>Bermanella</taxon>
    </lineage>
</organism>
<keyword evidence="4" id="KW-0479">Metal-binding</keyword>
<dbReference type="HOGENOM" id="CLU_103526_3_0_6"/>
<dbReference type="InterPro" id="IPR009050">
    <property type="entry name" value="Globin-like_sf"/>
</dbReference>
<dbReference type="RefSeq" id="WP_007016451.1">
    <property type="nucleotide sequence ID" value="NZ_AAQH01000014.1"/>
</dbReference>
<evidence type="ECO:0000256" key="1">
    <source>
        <dbReference type="ARBA" id="ARBA00001971"/>
    </source>
</evidence>
<dbReference type="GO" id="GO:0019825">
    <property type="term" value="F:oxygen binding"/>
    <property type="evidence" value="ECO:0007669"/>
    <property type="project" value="InterPro"/>
</dbReference>
<dbReference type="Gene3D" id="1.10.490.10">
    <property type="entry name" value="Globins"/>
    <property type="match status" value="1"/>
</dbReference>
<dbReference type="InterPro" id="IPR001486">
    <property type="entry name" value="Hemoglobin_trunc"/>
</dbReference>
<keyword evidence="3" id="KW-0349">Heme</keyword>
<name>Q1N0I3_9GAMM</name>
<evidence type="ECO:0008006" key="9">
    <source>
        <dbReference type="Google" id="ProtNLM"/>
    </source>
</evidence>
<gene>
    <name evidence="7" type="ORF">RED65_06022</name>
</gene>
<dbReference type="STRING" id="207949.RED65_06022"/>
<evidence type="ECO:0000256" key="6">
    <source>
        <dbReference type="ARBA" id="ARBA00034496"/>
    </source>
</evidence>
<evidence type="ECO:0000256" key="5">
    <source>
        <dbReference type="ARBA" id="ARBA00023004"/>
    </source>
</evidence>
<dbReference type="CDD" id="cd14773">
    <property type="entry name" value="TrHb2_PhHbO-like_O"/>
    <property type="match status" value="1"/>
</dbReference>
<proteinExistence type="inferred from homology"/>
<comment type="cofactor">
    <cofactor evidence="1">
        <name>heme</name>
        <dbReference type="ChEBI" id="CHEBI:30413"/>
    </cofactor>
</comment>
<dbReference type="GO" id="GO:0020037">
    <property type="term" value="F:heme binding"/>
    <property type="evidence" value="ECO:0007669"/>
    <property type="project" value="InterPro"/>
</dbReference>
<dbReference type="OrthoDB" id="9790913at2"/>
<evidence type="ECO:0000256" key="4">
    <source>
        <dbReference type="ARBA" id="ARBA00022723"/>
    </source>
</evidence>
<evidence type="ECO:0000256" key="3">
    <source>
        <dbReference type="ARBA" id="ARBA00022617"/>
    </source>
</evidence>
<accession>Q1N0I3</accession>
<evidence type="ECO:0000313" key="7">
    <source>
        <dbReference type="EMBL" id="EAT11681.1"/>
    </source>
</evidence>
<dbReference type="Proteomes" id="UP000004263">
    <property type="component" value="Unassembled WGS sequence"/>
</dbReference>
<dbReference type="PANTHER" id="PTHR47366">
    <property type="entry name" value="TWO-ON-TWO HEMOGLOBIN-3"/>
    <property type="match status" value="1"/>
</dbReference>
<dbReference type="Pfam" id="PF01152">
    <property type="entry name" value="Bac_globin"/>
    <property type="match status" value="1"/>
</dbReference>
<keyword evidence="2" id="KW-0813">Transport</keyword>